<feature type="chain" id="PRO_5038915262" evidence="4">
    <location>
        <begin position="24"/>
        <end position="321"/>
    </location>
</feature>
<dbReference type="OrthoDB" id="8892982at2"/>
<dbReference type="Proteomes" id="UP000004705">
    <property type="component" value="Chromosome"/>
</dbReference>
<dbReference type="SUPFAM" id="SSF53850">
    <property type="entry name" value="Periplasmic binding protein-like II"/>
    <property type="match status" value="1"/>
</dbReference>
<comment type="subcellular location">
    <subcellularLocation>
        <location evidence="1">Periplasm</location>
    </subcellularLocation>
</comment>
<feature type="signal peptide" evidence="4">
    <location>
        <begin position="1"/>
        <end position="23"/>
    </location>
</feature>
<sequence length="321" mass="33947">MRTQGRVLFVLAVVLLLGSCSFLDETDAPTAPGPETERLSVGVSNAVETAPLRLAVSDGLFRRGGLQVELVELDDDDPIEALTEQRVDVVFAGNVTLFHAAATGTKITLQGEAYVAGTGSMALVTLPGSPYTDPSRLPAPRIAVPTPDGLGALTSRSVLRAAGVDPAAISFEVIPFDGMVEALREGRVDAAWMTEPHLTVAQKEHGALVLADCAHGATEDFPMSAYATTEEFGAAHPRTLALFRDLLAEAQQKGADDGTVRRALPRLADVDEVTASLVSLGTYPQVVHAERLQRVADLMHGSGQLTERLDVGALVPREELP</sequence>
<evidence type="ECO:0000313" key="6">
    <source>
        <dbReference type="Proteomes" id="UP000004705"/>
    </source>
</evidence>
<evidence type="ECO:0000256" key="3">
    <source>
        <dbReference type="ARBA" id="ARBA00022729"/>
    </source>
</evidence>
<accession>H8G3U4</accession>
<evidence type="ECO:0000313" key="5">
    <source>
        <dbReference type="EMBL" id="EHY89112.1"/>
    </source>
</evidence>
<reference evidence="5 6" key="1">
    <citation type="journal article" date="2012" name="Stand. Genomic Sci.">
        <title>Genome sequence of the soil bacterium Saccharomonospora azurea type strain (NA-128(T)).</title>
        <authorList>
            <person name="Klenk H.P."/>
            <person name="Held B."/>
            <person name="Lucas S."/>
            <person name="Lapidus A."/>
            <person name="Copeland A."/>
            <person name="Hammon N."/>
            <person name="Pitluck S."/>
            <person name="Goodwin L.A."/>
            <person name="Han C."/>
            <person name="Tapia R."/>
            <person name="Brambilla E.M."/>
            <person name="Potter G."/>
            <person name="Land M."/>
            <person name="Ivanova N."/>
            <person name="Rohde M."/>
            <person name="Goker M."/>
            <person name="Detter J.C."/>
            <person name="Kyrpides N.C."/>
            <person name="Woyke T."/>
        </authorList>
    </citation>
    <scope>NUCLEOTIDE SEQUENCE [LARGE SCALE GENOMIC DNA]</scope>
    <source>
        <strain evidence="5 6">NA-128</strain>
    </source>
</reference>
<keyword evidence="3 4" id="KW-0732">Signal</keyword>
<dbReference type="EMBL" id="CM001466">
    <property type="protein sequence ID" value="EHY89112.1"/>
    <property type="molecule type" value="Genomic_DNA"/>
</dbReference>
<evidence type="ECO:0000256" key="4">
    <source>
        <dbReference type="SAM" id="SignalP"/>
    </source>
</evidence>
<dbReference type="PROSITE" id="PS51257">
    <property type="entry name" value="PROKAR_LIPOPROTEIN"/>
    <property type="match status" value="1"/>
</dbReference>
<comment type="similarity">
    <text evidence="2">Belongs to the bacterial solute-binding protein SsuA/TauA family.</text>
</comment>
<name>H8G3U4_9PSEU</name>
<dbReference type="Gene3D" id="3.40.190.10">
    <property type="entry name" value="Periplasmic binding protein-like II"/>
    <property type="match status" value="2"/>
</dbReference>
<evidence type="ECO:0000256" key="2">
    <source>
        <dbReference type="ARBA" id="ARBA00010742"/>
    </source>
</evidence>
<dbReference type="GO" id="GO:0042597">
    <property type="term" value="C:periplasmic space"/>
    <property type="evidence" value="ECO:0007669"/>
    <property type="project" value="UniProtKB-SubCell"/>
</dbReference>
<evidence type="ECO:0000256" key="1">
    <source>
        <dbReference type="ARBA" id="ARBA00004418"/>
    </source>
</evidence>
<dbReference type="PANTHER" id="PTHR30024">
    <property type="entry name" value="ALIPHATIC SULFONATES-BINDING PROTEIN-RELATED"/>
    <property type="match status" value="1"/>
</dbReference>
<dbReference type="HOGENOM" id="CLU_028871_5_1_11"/>
<protein>
    <submittedName>
        <fullName evidence="5">ABC-type nitrate/sulfonate/bicarbonate transport system, periplasmic component</fullName>
    </submittedName>
</protein>
<organism evidence="5 6">
    <name type="scientific">Saccharomonospora azurea NA-128</name>
    <dbReference type="NCBI Taxonomy" id="882081"/>
    <lineage>
        <taxon>Bacteria</taxon>
        <taxon>Bacillati</taxon>
        <taxon>Actinomycetota</taxon>
        <taxon>Actinomycetes</taxon>
        <taxon>Pseudonocardiales</taxon>
        <taxon>Pseudonocardiaceae</taxon>
        <taxon>Saccharomonospora</taxon>
    </lineage>
</organism>
<keyword evidence="6" id="KW-1185">Reference proteome</keyword>
<proteinExistence type="inferred from homology"/>
<dbReference type="AlphaFoldDB" id="H8G3U4"/>
<dbReference type="Pfam" id="PF13379">
    <property type="entry name" value="NMT1_2"/>
    <property type="match status" value="1"/>
</dbReference>
<dbReference type="PANTHER" id="PTHR30024:SF47">
    <property type="entry name" value="TAURINE-BINDING PERIPLASMIC PROTEIN"/>
    <property type="match status" value="1"/>
</dbReference>
<gene>
    <name evidence="5" type="ORF">SacazDRAFT_02201</name>
</gene>